<evidence type="ECO:0000313" key="3">
    <source>
        <dbReference type="EMBL" id="OGF73646.1"/>
    </source>
</evidence>
<feature type="transmembrane region" description="Helical" evidence="1">
    <location>
        <begin position="242"/>
        <end position="261"/>
    </location>
</feature>
<feature type="transmembrane region" description="Helical" evidence="1">
    <location>
        <begin position="121"/>
        <end position="141"/>
    </location>
</feature>
<dbReference type="SUPFAM" id="SSF103481">
    <property type="entry name" value="Multidrug resistance efflux transporter EmrE"/>
    <property type="match status" value="2"/>
</dbReference>
<comment type="caution">
    <text evidence="3">The sequence shown here is derived from an EMBL/GenBank/DDBJ whole genome shotgun (WGS) entry which is preliminary data.</text>
</comment>
<evidence type="ECO:0000313" key="4">
    <source>
        <dbReference type="Proteomes" id="UP000178276"/>
    </source>
</evidence>
<dbReference type="PANTHER" id="PTHR22911">
    <property type="entry name" value="ACYL-MALONYL CONDENSING ENZYME-RELATED"/>
    <property type="match status" value="1"/>
</dbReference>
<keyword evidence="1" id="KW-0812">Transmembrane</keyword>
<dbReference type="STRING" id="1798331.A2W57_03020"/>
<feature type="transmembrane region" description="Helical" evidence="1">
    <location>
        <begin position="181"/>
        <end position="201"/>
    </location>
</feature>
<dbReference type="AlphaFoldDB" id="A0A1F5WDD4"/>
<dbReference type="Proteomes" id="UP000178276">
    <property type="component" value="Unassembled WGS sequence"/>
</dbReference>
<evidence type="ECO:0000256" key="1">
    <source>
        <dbReference type="SAM" id="Phobius"/>
    </source>
</evidence>
<feature type="transmembrane region" description="Helical" evidence="1">
    <location>
        <begin position="6"/>
        <end position="24"/>
    </location>
</feature>
<feature type="domain" description="EamA" evidence="2">
    <location>
        <begin position="153"/>
        <end position="287"/>
    </location>
</feature>
<dbReference type="InterPro" id="IPR037185">
    <property type="entry name" value="EmrE-like"/>
</dbReference>
<dbReference type="Gene3D" id="1.10.3730.20">
    <property type="match status" value="2"/>
</dbReference>
<feature type="transmembrane region" description="Helical" evidence="1">
    <location>
        <begin position="95"/>
        <end position="115"/>
    </location>
</feature>
<feature type="transmembrane region" description="Helical" evidence="1">
    <location>
        <begin position="65"/>
        <end position="83"/>
    </location>
</feature>
<keyword evidence="1" id="KW-1133">Transmembrane helix</keyword>
<organism evidence="3 4">
    <name type="scientific">Candidatus Giovannonibacteria bacterium RIFCSPHIGHO2_02_43_16</name>
    <dbReference type="NCBI Taxonomy" id="1798331"/>
    <lineage>
        <taxon>Bacteria</taxon>
        <taxon>Candidatus Giovannoniibacteriota</taxon>
    </lineage>
</organism>
<gene>
    <name evidence="3" type="ORF">A2W57_03020</name>
</gene>
<dbReference type="EMBL" id="MFHJ01000031">
    <property type="protein sequence ID" value="OGF73646.1"/>
    <property type="molecule type" value="Genomic_DNA"/>
</dbReference>
<evidence type="ECO:0000259" key="2">
    <source>
        <dbReference type="Pfam" id="PF00892"/>
    </source>
</evidence>
<name>A0A1F5WDD4_9BACT</name>
<proteinExistence type="predicted"/>
<protein>
    <recommendedName>
        <fullName evidence="2">EamA domain-containing protein</fullName>
    </recommendedName>
</protein>
<dbReference type="GO" id="GO:0016020">
    <property type="term" value="C:membrane"/>
    <property type="evidence" value="ECO:0007669"/>
    <property type="project" value="InterPro"/>
</dbReference>
<dbReference type="Pfam" id="PF00892">
    <property type="entry name" value="EamA"/>
    <property type="match status" value="2"/>
</dbReference>
<dbReference type="InterPro" id="IPR000620">
    <property type="entry name" value="EamA_dom"/>
</dbReference>
<sequence length="291" mass="32099">MTEYLGIIFALIALVSWGVGDFFIQRSARKFGDWESIFAIEITGLVVLLPFVFRDLGGILNLSGREILILLAVGLAFMLSSLLSTEALKQGKLAVIESIEAVEIVVAGLIAYFVFKESLEYSHWFFITILVVGILLVALKPHHLKKKAWLERGAVIGFFGSILIGFTDFMVGFGSRATNPLFVIWFASLIMAIIIAAYLVLNGRFKYALRDFWENKKLLLGIGILDNLAWFAFAISTLYLPIAVALALSESYIILAVILGILINKEKLQSRQFVGIALAIIGAVALSIIYS</sequence>
<feature type="transmembrane region" description="Helical" evidence="1">
    <location>
        <begin position="153"/>
        <end position="175"/>
    </location>
</feature>
<feature type="transmembrane region" description="Helical" evidence="1">
    <location>
        <begin position="273"/>
        <end position="290"/>
    </location>
</feature>
<feature type="transmembrane region" description="Helical" evidence="1">
    <location>
        <begin position="36"/>
        <end position="53"/>
    </location>
</feature>
<feature type="transmembrane region" description="Helical" evidence="1">
    <location>
        <begin position="217"/>
        <end position="236"/>
    </location>
</feature>
<accession>A0A1F5WDD4</accession>
<keyword evidence="1" id="KW-0472">Membrane</keyword>
<feature type="domain" description="EamA" evidence="2">
    <location>
        <begin position="5"/>
        <end position="138"/>
    </location>
</feature>
<reference evidence="3 4" key="1">
    <citation type="journal article" date="2016" name="Nat. Commun.">
        <title>Thousands of microbial genomes shed light on interconnected biogeochemical processes in an aquifer system.</title>
        <authorList>
            <person name="Anantharaman K."/>
            <person name="Brown C.T."/>
            <person name="Hug L.A."/>
            <person name="Sharon I."/>
            <person name="Castelle C.J."/>
            <person name="Probst A.J."/>
            <person name="Thomas B.C."/>
            <person name="Singh A."/>
            <person name="Wilkins M.J."/>
            <person name="Karaoz U."/>
            <person name="Brodie E.L."/>
            <person name="Williams K.H."/>
            <person name="Hubbard S.S."/>
            <person name="Banfield J.F."/>
        </authorList>
    </citation>
    <scope>NUCLEOTIDE SEQUENCE [LARGE SCALE GENOMIC DNA]</scope>
</reference>